<evidence type="ECO:0008006" key="4">
    <source>
        <dbReference type="Google" id="ProtNLM"/>
    </source>
</evidence>
<evidence type="ECO:0000313" key="3">
    <source>
        <dbReference type="Proteomes" id="UP000275401"/>
    </source>
</evidence>
<feature type="compositionally biased region" description="Low complexity" evidence="1">
    <location>
        <begin position="50"/>
        <end position="60"/>
    </location>
</feature>
<comment type="caution">
    <text evidence="2">The sequence shown here is derived from an EMBL/GenBank/DDBJ whole genome shotgun (WGS) entry which is preliminary data.</text>
</comment>
<feature type="region of interest" description="Disordered" evidence="1">
    <location>
        <begin position="38"/>
        <end position="60"/>
    </location>
</feature>
<dbReference type="PROSITE" id="PS51318">
    <property type="entry name" value="TAT"/>
    <property type="match status" value="1"/>
</dbReference>
<feature type="region of interest" description="Disordered" evidence="1">
    <location>
        <begin position="103"/>
        <end position="129"/>
    </location>
</feature>
<feature type="compositionally biased region" description="Pro residues" evidence="1">
    <location>
        <begin position="1"/>
        <end position="11"/>
    </location>
</feature>
<name>A0A3M8V2A1_9ACTN</name>
<dbReference type="Proteomes" id="UP000275401">
    <property type="component" value="Unassembled WGS sequence"/>
</dbReference>
<feature type="compositionally biased region" description="Low complexity" evidence="1">
    <location>
        <begin position="12"/>
        <end position="21"/>
    </location>
</feature>
<evidence type="ECO:0000313" key="2">
    <source>
        <dbReference type="EMBL" id="RNG10451.1"/>
    </source>
</evidence>
<keyword evidence="3" id="KW-1185">Reference proteome</keyword>
<feature type="compositionally biased region" description="Low complexity" evidence="1">
    <location>
        <begin position="107"/>
        <end position="125"/>
    </location>
</feature>
<dbReference type="InterPro" id="IPR006311">
    <property type="entry name" value="TAT_signal"/>
</dbReference>
<dbReference type="AlphaFoldDB" id="A0A3M8V2A1"/>
<sequence>MTNPPPRPTSPSLPQAASPRRRSLLLAGGSAGAAALLAGCSGDSDDGRRSSGSADAAALRARGVRDSAALLARYDATIDAHAALAERLRPLRAETAAHMAAFGSKDPSASASATASRSPAAGGRRLPAVPEDEKKALGALAQAERHTADSRTTALVGAPPELARLLASVAACGAAHVYLLTQGGPGS</sequence>
<organism evidence="2 3">
    <name type="scientific">Streptomyces botrytidirepellens</name>
    <dbReference type="NCBI Taxonomy" id="2486417"/>
    <lineage>
        <taxon>Bacteria</taxon>
        <taxon>Bacillati</taxon>
        <taxon>Actinomycetota</taxon>
        <taxon>Actinomycetes</taxon>
        <taxon>Kitasatosporales</taxon>
        <taxon>Streptomycetaceae</taxon>
        <taxon>Streptomyces</taxon>
    </lineage>
</organism>
<proteinExistence type="predicted"/>
<gene>
    <name evidence="2" type="ORF">EEJ42_32990</name>
</gene>
<feature type="region of interest" description="Disordered" evidence="1">
    <location>
        <begin position="1"/>
        <end position="21"/>
    </location>
</feature>
<accession>A0A3M8V2A1</accession>
<protein>
    <recommendedName>
        <fullName evidence="4">Lipoprotein</fullName>
    </recommendedName>
</protein>
<dbReference type="EMBL" id="RIBZ01000572">
    <property type="protein sequence ID" value="RNG10451.1"/>
    <property type="molecule type" value="Genomic_DNA"/>
</dbReference>
<reference evidence="2 3" key="1">
    <citation type="submission" date="2018-11" db="EMBL/GenBank/DDBJ databases">
        <title>The Potential of Streptomyces as Biocontrol Agents against the Tomato grey mould, Botrytis cinerea (Gray mold) Frontiers in Microbiology.</title>
        <authorList>
            <person name="Li D."/>
        </authorList>
    </citation>
    <scope>NUCLEOTIDE SEQUENCE [LARGE SCALE GENOMIC DNA]</scope>
    <source>
        <strain evidence="2 3">NEAU-LD23</strain>
    </source>
</reference>
<evidence type="ECO:0000256" key="1">
    <source>
        <dbReference type="SAM" id="MobiDB-lite"/>
    </source>
</evidence>